<accession>A0A1Y1YMB9</accession>
<evidence type="ECO:0000313" key="4">
    <source>
        <dbReference type="Proteomes" id="UP000193144"/>
    </source>
</evidence>
<evidence type="ECO:0000256" key="1">
    <source>
        <dbReference type="SAM" id="Coils"/>
    </source>
</evidence>
<keyword evidence="1" id="KW-0175">Coiled coil</keyword>
<evidence type="ECO:0000313" key="3">
    <source>
        <dbReference type="EMBL" id="ORX99145.1"/>
    </source>
</evidence>
<reference evidence="3 4" key="1">
    <citation type="submission" date="2016-07" db="EMBL/GenBank/DDBJ databases">
        <title>Pervasive Adenine N6-methylation of Active Genes in Fungi.</title>
        <authorList>
            <consortium name="DOE Joint Genome Institute"/>
            <person name="Mondo S.J."/>
            <person name="Dannebaum R.O."/>
            <person name="Kuo R.C."/>
            <person name="Labutti K."/>
            <person name="Haridas S."/>
            <person name="Kuo A."/>
            <person name="Salamov A."/>
            <person name="Ahrendt S.R."/>
            <person name="Lipzen A."/>
            <person name="Sullivan W."/>
            <person name="Andreopoulos W.B."/>
            <person name="Clum A."/>
            <person name="Lindquist E."/>
            <person name="Daum C."/>
            <person name="Ramamoorthy G.K."/>
            <person name="Gryganskyi A."/>
            <person name="Culley D."/>
            <person name="Magnuson J.K."/>
            <person name="James T.Y."/>
            <person name="O'Malley M.A."/>
            <person name="Stajich J.E."/>
            <person name="Spatafora J.W."/>
            <person name="Visel A."/>
            <person name="Grigoriev I.V."/>
        </authorList>
    </citation>
    <scope>NUCLEOTIDE SEQUENCE [LARGE SCALE GENOMIC DNA]</scope>
    <source>
        <strain evidence="3 4">CBS 115471</strain>
    </source>
</reference>
<dbReference type="OrthoDB" id="2195113at2759"/>
<keyword evidence="4" id="KW-1185">Reference proteome</keyword>
<dbReference type="AlphaFoldDB" id="A0A1Y1YMB9"/>
<name>A0A1Y1YMB9_9PLEO</name>
<dbReference type="EMBL" id="MCFA01000202">
    <property type="protein sequence ID" value="ORX99145.1"/>
    <property type="molecule type" value="Genomic_DNA"/>
</dbReference>
<gene>
    <name evidence="3" type="ORF">BCR34DRAFT_592990</name>
</gene>
<dbReference type="Proteomes" id="UP000193144">
    <property type="component" value="Unassembled WGS sequence"/>
</dbReference>
<organism evidence="3 4">
    <name type="scientific">Clohesyomyces aquaticus</name>
    <dbReference type="NCBI Taxonomy" id="1231657"/>
    <lineage>
        <taxon>Eukaryota</taxon>
        <taxon>Fungi</taxon>
        <taxon>Dikarya</taxon>
        <taxon>Ascomycota</taxon>
        <taxon>Pezizomycotina</taxon>
        <taxon>Dothideomycetes</taxon>
        <taxon>Pleosporomycetidae</taxon>
        <taxon>Pleosporales</taxon>
        <taxon>Lindgomycetaceae</taxon>
        <taxon>Clohesyomyces</taxon>
    </lineage>
</organism>
<feature type="region of interest" description="Disordered" evidence="2">
    <location>
        <begin position="360"/>
        <end position="405"/>
    </location>
</feature>
<protein>
    <submittedName>
        <fullName evidence="3">Uncharacterized protein</fullName>
    </submittedName>
</protein>
<feature type="compositionally biased region" description="Polar residues" evidence="2">
    <location>
        <begin position="396"/>
        <end position="405"/>
    </location>
</feature>
<sequence length="447" mass="48785">MANLQSSKIGSFFIVKANLPHRGAASHRGIMAAPPPAPTTLLIALLPLAAAVPATPGQAACAIPANGGAPLAGASDRVESGTMTQNQWYIGHDREHIQLDELDELAIRGRAAPDGHRGLVLDHRAQGEEATQEQGLRWLKIAAINRLVVQFYCWVTDMEPAQGQSLHDPIDASTVPIALSEGELIPPMEEATFEDFGPGGGHCVDSLEEESAVNAIVDDLDDEMDDDTPDPSAVSVVITATSNSDGGIMYAEKMPFERLDTFPFFGLPRETEMGMHRLSSSKAGRLSFGPSPLPEEYLAYLATMELPLDGECDRPTTVGYGVHPSEWLDERMKSLQNELKTARGRANFKTADDVDREISQIWRGKPTPFEEQVHGKQASAKRLPTSDSRNPAHKPTSPQAHKPTSPQAYIDEMVTWVPLFVRQKPSLKSPTRSCIWHATIEINSHKR</sequence>
<proteinExistence type="predicted"/>
<comment type="caution">
    <text evidence="3">The sequence shown here is derived from an EMBL/GenBank/DDBJ whole genome shotgun (WGS) entry which is preliminary data.</text>
</comment>
<feature type="coiled-coil region" evidence="1">
    <location>
        <begin position="325"/>
        <end position="352"/>
    </location>
</feature>
<evidence type="ECO:0000256" key="2">
    <source>
        <dbReference type="SAM" id="MobiDB-lite"/>
    </source>
</evidence>